<proteinExistence type="inferred from homology"/>
<comment type="catalytic activity">
    <reaction evidence="4">
        <text>N-terminal L-arginyl-[protein] + L-leucyl-tRNA(Leu) = N-terminal L-leucyl-L-arginyl-[protein] + tRNA(Leu) + H(+)</text>
        <dbReference type="Rhea" id="RHEA:50416"/>
        <dbReference type="Rhea" id="RHEA-COMP:9613"/>
        <dbReference type="Rhea" id="RHEA-COMP:9622"/>
        <dbReference type="Rhea" id="RHEA-COMP:12672"/>
        <dbReference type="Rhea" id="RHEA-COMP:12673"/>
        <dbReference type="ChEBI" id="CHEBI:15378"/>
        <dbReference type="ChEBI" id="CHEBI:64719"/>
        <dbReference type="ChEBI" id="CHEBI:78442"/>
        <dbReference type="ChEBI" id="CHEBI:78494"/>
        <dbReference type="ChEBI" id="CHEBI:133044"/>
        <dbReference type="EC" id="2.3.2.6"/>
    </reaction>
</comment>
<evidence type="ECO:0000256" key="1">
    <source>
        <dbReference type="ARBA" id="ARBA00022490"/>
    </source>
</evidence>
<comment type="catalytic activity">
    <reaction evidence="4">
        <text>N-terminal L-lysyl-[protein] + L-leucyl-tRNA(Leu) = N-terminal L-leucyl-L-lysyl-[protein] + tRNA(Leu) + H(+)</text>
        <dbReference type="Rhea" id="RHEA:12340"/>
        <dbReference type="Rhea" id="RHEA-COMP:9613"/>
        <dbReference type="Rhea" id="RHEA-COMP:9622"/>
        <dbReference type="Rhea" id="RHEA-COMP:12670"/>
        <dbReference type="Rhea" id="RHEA-COMP:12671"/>
        <dbReference type="ChEBI" id="CHEBI:15378"/>
        <dbReference type="ChEBI" id="CHEBI:65249"/>
        <dbReference type="ChEBI" id="CHEBI:78442"/>
        <dbReference type="ChEBI" id="CHEBI:78494"/>
        <dbReference type="ChEBI" id="CHEBI:133043"/>
        <dbReference type="EC" id="2.3.2.6"/>
    </reaction>
</comment>
<dbReference type="EC" id="2.3.2.6" evidence="4"/>
<sequence length="222" mass="25381">MVAWGSGDRARIGSTVLFQGPMGNTTDSCMSQYDIPALIAGYSRGYFLMADETGNDLGWYCSRERTLIPLDDRFRYPKSLRRVLNQNRFTVAIDRAFRDVVEGCADRDTTWISEELKEIYWALHCAGYAHSFETWQGDHLAGGVLGIVIGGAFIGESMFYQIPDGSKVAMVKLVEHLRCRDFLLFDAQMMNPHLERFGAYNIRDRHYEVLLHRATQHRCSFC</sequence>
<dbReference type="Gene3D" id="3.40.630.70">
    <property type="entry name" value="Leucyl/phenylalanyl-tRNA-protein transferase, C-terminal domain"/>
    <property type="match status" value="1"/>
</dbReference>
<comment type="catalytic activity">
    <reaction evidence="4">
        <text>L-phenylalanyl-tRNA(Phe) + an N-terminal L-alpha-aminoacyl-[protein] = an N-terminal L-phenylalanyl-L-alpha-aminoacyl-[protein] + tRNA(Phe)</text>
        <dbReference type="Rhea" id="RHEA:43632"/>
        <dbReference type="Rhea" id="RHEA-COMP:9668"/>
        <dbReference type="Rhea" id="RHEA-COMP:9699"/>
        <dbReference type="Rhea" id="RHEA-COMP:10636"/>
        <dbReference type="Rhea" id="RHEA-COMP:10637"/>
        <dbReference type="ChEBI" id="CHEBI:78442"/>
        <dbReference type="ChEBI" id="CHEBI:78531"/>
        <dbReference type="ChEBI" id="CHEBI:78597"/>
        <dbReference type="ChEBI" id="CHEBI:83561"/>
        <dbReference type="EC" id="2.3.2.6"/>
    </reaction>
</comment>
<dbReference type="InterPro" id="IPR016181">
    <property type="entry name" value="Acyl_CoA_acyltransferase"/>
</dbReference>
<comment type="caution">
    <text evidence="5">The sequence shown here is derived from an EMBL/GenBank/DDBJ whole genome shotgun (WGS) entry which is preliminary data.</text>
</comment>
<gene>
    <name evidence="4 5" type="primary">aat</name>
    <name evidence="5" type="ORF">VPK24_15735</name>
</gene>
<name>A0ABW7CD81_9CYAN</name>
<dbReference type="InterPro" id="IPR004616">
    <property type="entry name" value="Leu/Phe-tRNA_Trfase"/>
</dbReference>
<dbReference type="InterPro" id="IPR042203">
    <property type="entry name" value="Leu/Phe-tRNA_Trfase_C"/>
</dbReference>
<dbReference type="SUPFAM" id="SSF55729">
    <property type="entry name" value="Acyl-CoA N-acyltransferases (Nat)"/>
    <property type="match status" value="1"/>
</dbReference>
<dbReference type="EMBL" id="JAZAQF010000086">
    <property type="protein sequence ID" value="MFG3819094.1"/>
    <property type="molecule type" value="Genomic_DNA"/>
</dbReference>
<dbReference type="PANTHER" id="PTHR30098:SF2">
    <property type="entry name" value="LEUCYL_PHENYLALANYL-TRNA--PROTEIN TRANSFERASE"/>
    <property type="match status" value="1"/>
</dbReference>
<comment type="similarity">
    <text evidence="4">Belongs to the L/F-transferase family.</text>
</comment>
<organism evidence="5 6">
    <name type="scientific">Limnothrix redekei LRLZ20PSL1</name>
    <dbReference type="NCBI Taxonomy" id="3112953"/>
    <lineage>
        <taxon>Bacteria</taxon>
        <taxon>Bacillati</taxon>
        <taxon>Cyanobacteriota</taxon>
        <taxon>Cyanophyceae</taxon>
        <taxon>Pseudanabaenales</taxon>
        <taxon>Pseudanabaenaceae</taxon>
        <taxon>Limnothrix</taxon>
    </lineage>
</organism>
<evidence type="ECO:0000256" key="4">
    <source>
        <dbReference type="HAMAP-Rule" id="MF_00688"/>
    </source>
</evidence>
<evidence type="ECO:0000313" key="5">
    <source>
        <dbReference type="EMBL" id="MFG3819094.1"/>
    </source>
</evidence>
<dbReference type="Pfam" id="PF03588">
    <property type="entry name" value="Leu_Phe_trans"/>
    <property type="match status" value="1"/>
</dbReference>
<keyword evidence="3 4" id="KW-0012">Acyltransferase</keyword>
<dbReference type="Proteomes" id="UP001604335">
    <property type="component" value="Unassembled WGS sequence"/>
</dbReference>
<protein>
    <recommendedName>
        <fullName evidence="4">Leucyl/phenylalanyl-tRNA--protein transferase</fullName>
        <ecNumber evidence="4">2.3.2.6</ecNumber>
    </recommendedName>
    <alternativeName>
        <fullName evidence="4">L/F-transferase</fullName>
    </alternativeName>
    <alternativeName>
        <fullName evidence="4">Leucyltransferase</fullName>
    </alternativeName>
    <alternativeName>
        <fullName evidence="4">Phenyalanyltransferase</fullName>
    </alternativeName>
</protein>
<comment type="subcellular location">
    <subcellularLocation>
        <location evidence="4">Cytoplasm</location>
    </subcellularLocation>
</comment>
<dbReference type="PANTHER" id="PTHR30098">
    <property type="entry name" value="LEUCYL/PHENYLALANYL-TRNA--PROTEIN TRANSFERASE"/>
    <property type="match status" value="1"/>
</dbReference>
<evidence type="ECO:0000256" key="3">
    <source>
        <dbReference type="ARBA" id="ARBA00023315"/>
    </source>
</evidence>
<dbReference type="GO" id="GO:0008914">
    <property type="term" value="F:leucyl-tRNA--protein transferase activity"/>
    <property type="evidence" value="ECO:0007669"/>
    <property type="project" value="UniProtKB-EC"/>
</dbReference>
<dbReference type="NCBIfam" id="TIGR00667">
    <property type="entry name" value="aat"/>
    <property type="match status" value="1"/>
</dbReference>
<keyword evidence="6" id="KW-1185">Reference proteome</keyword>
<comment type="function">
    <text evidence="4">Functions in the N-end rule pathway of protein degradation where it conjugates Leu, Phe and, less efficiently, Met from aminoacyl-tRNAs to the N-termini of proteins containing an N-terminal arginine or lysine.</text>
</comment>
<accession>A0ABW7CD81</accession>
<dbReference type="HAMAP" id="MF_00688">
    <property type="entry name" value="Leu_Phe_trans"/>
    <property type="match status" value="1"/>
</dbReference>
<reference evidence="6" key="1">
    <citation type="journal article" date="2024" name="Algal Res.">
        <title>Biochemical, toxicological and genomic investigation of a high-biomass producing Limnothrix strain isolated from Italian shallow drinking water reservoir.</title>
        <authorList>
            <person name="Simonazzi M."/>
            <person name="Shishido T.K."/>
            <person name="Delbaje E."/>
            <person name="Wahlsten M."/>
            <person name="Fewer D.P."/>
            <person name="Sivonen K."/>
            <person name="Pezzolesi L."/>
            <person name="Pistocchi R."/>
        </authorList>
    </citation>
    <scope>NUCLEOTIDE SEQUENCE [LARGE SCALE GENOMIC DNA]</scope>
    <source>
        <strain evidence="6">LRLZ20PSL1</strain>
    </source>
</reference>
<evidence type="ECO:0000256" key="2">
    <source>
        <dbReference type="ARBA" id="ARBA00022679"/>
    </source>
</evidence>
<keyword evidence="2 4" id="KW-0808">Transferase</keyword>
<evidence type="ECO:0000313" key="6">
    <source>
        <dbReference type="Proteomes" id="UP001604335"/>
    </source>
</evidence>
<keyword evidence="1 4" id="KW-0963">Cytoplasm</keyword>